<sequence length="176" mass="19325">MIRTALMATLLSVSIATGAEQTCQPDSIPATAPEDRYTRHADGTVTDKQTGLMWQMCSAGLSGDGCATGAALAFSWAEALLYPATINRRPDGGGYTDWRLPNIRELASLAELQCAQPAINLAVFPNTPSAHVWSSSPYQFYAHYSWYMDFDEGIFIYGERIDNDKHIRLVRDATSP</sequence>
<dbReference type="AlphaFoldDB" id="A0A545TNN1"/>
<dbReference type="OrthoDB" id="9793251at2"/>
<feature type="domain" description="Lcl C-terminal" evidence="2">
    <location>
        <begin position="43"/>
        <end position="171"/>
    </location>
</feature>
<evidence type="ECO:0000313" key="3">
    <source>
        <dbReference type="EMBL" id="TQV78829.1"/>
    </source>
</evidence>
<feature type="signal peptide" evidence="1">
    <location>
        <begin position="1"/>
        <end position="19"/>
    </location>
</feature>
<comment type="caution">
    <text evidence="3">The sequence shown here is derived from an EMBL/GenBank/DDBJ whole genome shotgun (WGS) entry which is preliminary data.</text>
</comment>
<name>A0A545TNN1_9GAMM</name>
<keyword evidence="1" id="KW-0732">Signal</keyword>
<gene>
    <name evidence="3" type="ORF">FKG94_12470</name>
</gene>
<dbReference type="InterPro" id="IPR011460">
    <property type="entry name" value="Lcl_C"/>
</dbReference>
<dbReference type="EMBL" id="VHSG01000012">
    <property type="protein sequence ID" value="TQV78829.1"/>
    <property type="molecule type" value="Genomic_DNA"/>
</dbReference>
<organism evidence="3 4">
    <name type="scientific">Exilibacterium tricleocarpae</name>
    <dbReference type="NCBI Taxonomy" id="2591008"/>
    <lineage>
        <taxon>Bacteria</taxon>
        <taxon>Pseudomonadati</taxon>
        <taxon>Pseudomonadota</taxon>
        <taxon>Gammaproteobacteria</taxon>
        <taxon>Cellvibrionales</taxon>
        <taxon>Cellvibrionaceae</taxon>
        <taxon>Exilibacterium</taxon>
    </lineage>
</organism>
<proteinExistence type="predicted"/>
<keyword evidence="4" id="KW-1185">Reference proteome</keyword>
<dbReference type="Proteomes" id="UP000319732">
    <property type="component" value="Unassembled WGS sequence"/>
</dbReference>
<accession>A0A545TNN1</accession>
<evidence type="ECO:0000256" key="1">
    <source>
        <dbReference type="SAM" id="SignalP"/>
    </source>
</evidence>
<evidence type="ECO:0000259" key="2">
    <source>
        <dbReference type="Pfam" id="PF07603"/>
    </source>
</evidence>
<dbReference type="PANTHER" id="PTHR35812">
    <property type="entry name" value="LIPOPROTEIN"/>
    <property type="match status" value="1"/>
</dbReference>
<protein>
    <submittedName>
        <fullName evidence="3">DUF1566 domain-containing protein</fullName>
    </submittedName>
</protein>
<dbReference type="Pfam" id="PF07603">
    <property type="entry name" value="Lcl_C"/>
    <property type="match status" value="1"/>
</dbReference>
<feature type="chain" id="PRO_5022151756" evidence="1">
    <location>
        <begin position="20"/>
        <end position="176"/>
    </location>
</feature>
<evidence type="ECO:0000313" key="4">
    <source>
        <dbReference type="Proteomes" id="UP000319732"/>
    </source>
</evidence>
<dbReference type="PANTHER" id="PTHR35812:SF1">
    <property type="entry name" value="LIPOPROTEIN"/>
    <property type="match status" value="1"/>
</dbReference>
<reference evidence="3 4" key="1">
    <citation type="submission" date="2019-06" db="EMBL/GenBank/DDBJ databases">
        <title>Whole genome sequence for Cellvibrionaceae sp. R142.</title>
        <authorList>
            <person name="Wang G."/>
        </authorList>
    </citation>
    <scope>NUCLEOTIDE SEQUENCE [LARGE SCALE GENOMIC DNA]</scope>
    <source>
        <strain evidence="3 4">R142</strain>
    </source>
</reference>